<dbReference type="AlphaFoldDB" id="A0A2P2BW73"/>
<accession>A0A2P2BW73</accession>
<dbReference type="EMBL" id="CZKA01000004">
    <property type="protein sequence ID" value="CUR53996.1"/>
    <property type="molecule type" value="Genomic_DNA"/>
</dbReference>
<dbReference type="GO" id="GO:0008767">
    <property type="term" value="F:UDP-galactopyranose mutase activity"/>
    <property type="evidence" value="ECO:0007669"/>
    <property type="project" value="UniProtKB-EC"/>
</dbReference>
<feature type="domain" description="Amine oxidase" evidence="1">
    <location>
        <begin position="12"/>
        <end position="282"/>
    </location>
</feature>
<protein>
    <submittedName>
        <fullName evidence="2">UDP-galactopyranose mutase</fullName>
        <ecNumber evidence="2">5.4.99.9</ecNumber>
    </submittedName>
</protein>
<dbReference type="PANTHER" id="PTHR43734">
    <property type="entry name" value="PHYTOENE DESATURASE"/>
    <property type="match status" value="1"/>
</dbReference>
<dbReference type="InterPro" id="IPR002937">
    <property type="entry name" value="Amino_oxidase"/>
</dbReference>
<organism evidence="2">
    <name type="scientific">metagenome</name>
    <dbReference type="NCBI Taxonomy" id="256318"/>
    <lineage>
        <taxon>unclassified sequences</taxon>
        <taxon>metagenomes</taxon>
    </lineage>
</organism>
<name>A0A2P2BW73_9ZZZZ</name>
<dbReference type="Gene3D" id="3.50.50.60">
    <property type="entry name" value="FAD/NAD(P)-binding domain"/>
    <property type="match status" value="2"/>
</dbReference>
<dbReference type="Pfam" id="PF01593">
    <property type="entry name" value="Amino_oxidase"/>
    <property type="match status" value="1"/>
</dbReference>
<proteinExistence type="predicted"/>
<dbReference type="PRINTS" id="PR00368">
    <property type="entry name" value="FADPNR"/>
</dbReference>
<reference evidence="2" key="1">
    <citation type="submission" date="2015-08" db="EMBL/GenBank/DDBJ databases">
        <authorList>
            <person name="Babu N.S."/>
            <person name="Beckwith C.J."/>
            <person name="Beseler K.G."/>
            <person name="Brison A."/>
            <person name="Carone J.V."/>
            <person name="Caskin T.P."/>
            <person name="Diamond M."/>
            <person name="Durham M.E."/>
            <person name="Foxe J.M."/>
            <person name="Go M."/>
            <person name="Henderson B.A."/>
            <person name="Jones I.B."/>
            <person name="McGettigan J.A."/>
            <person name="Micheletti S.J."/>
            <person name="Nasrallah M.E."/>
            <person name="Ortiz D."/>
            <person name="Piller C.R."/>
            <person name="Privatt S.R."/>
            <person name="Schneider S.L."/>
            <person name="Sharp S."/>
            <person name="Smith T.C."/>
            <person name="Stanton J.D."/>
            <person name="Ullery H.E."/>
            <person name="Wilson R.J."/>
            <person name="Serrano M.G."/>
            <person name="Buck G."/>
            <person name="Lee V."/>
            <person name="Wang Y."/>
            <person name="Carvalho R."/>
            <person name="Voegtly L."/>
            <person name="Shi R."/>
            <person name="Duckworth R."/>
            <person name="Johnson A."/>
            <person name="Loviza R."/>
            <person name="Walstead R."/>
            <person name="Shah Z."/>
            <person name="Kiflezghi M."/>
            <person name="Wade K."/>
            <person name="Ball S.L."/>
            <person name="Bradley K.W."/>
            <person name="Asai D.J."/>
            <person name="Bowman C.A."/>
            <person name="Russell D.A."/>
            <person name="Pope W.H."/>
            <person name="Jacobs-Sera D."/>
            <person name="Hendrix R.W."/>
            <person name="Hatfull G.F."/>
        </authorList>
    </citation>
    <scope>NUCLEOTIDE SEQUENCE</scope>
</reference>
<dbReference type="InterPro" id="IPR036188">
    <property type="entry name" value="FAD/NAD-bd_sf"/>
</dbReference>
<evidence type="ECO:0000259" key="1">
    <source>
        <dbReference type="Pfam" id="PF01593"/>
    </source>
</evidence>
<dbReference type="EC" id="5.4.99.9" evidence="2"/>
<gene>
    <name evidence="2" type="ORF">NOCA2120029</name>
</gene>
<dbReference type="SUPFAM" id="SSF51905">
    <property type="entry name" value="FAD/NAD(P)-binding domain"/>
    <property type="match status" value="1"/>
</dbReference>
<sequence length="427" mass="45715">MAGVVVVGGGFGGLASALRLAKLGHQVTLVEAEPTLGGALRPVQRDGYRWDGTATYSLLPAVVRDLFRKTGRPIERELDLVTVPVIREHRFADGSAVAVHGGSRAEQLRAFDRLGAGLGTQWCDFVGAYADDWELIRRNYLERPWSPLVAPPELAGRLLSRETLHRRISRRLDDPRLRAVAAFPHEYAGHDVRRVPAWLGTTSYVEQAFGAWTVTGGMAALTEALVLRLATRRVRVLHGTAEDLVVRGGRAVSVRVDGADLDADAVVVAIDPRRLPALEPHLRRTTPVVPPTTTHLGLVGDVPELAPETVFHGDSTLVVRTGGQAPDGRHAWTLHSRAAGDPLRQLAQHGVAVEVDVRLDRSPDGLARTGSPDGVRWQGRRTVHDRLSPRTPVPGVYAAGAHATPGGGLPFVGLSAALVAQAIGPAG</sequence>
<dbReference type="GO" id="GO:0016491">
    <property type="term" value="F:oxidoreductase activity"/>
    <property type="evidence" value="ECO:0007669"/>
    <property type="project" value="InterPro"/>
</dbReference>
<dbReference type="PANTHER" id="PTHR43734:SF1">
    <property type="entry name" value="PHYTOENE DESATURASE"/>
    <property type="match status" value="1"/>
</dbReference>
<keyword evidence="2" id="KW-0413">Isomerase</keyword>
<evidence type="ECO:0000313" key="2">
    <source>
        <dbReference type="EMBL" id="CUR53996.1"/>
    </source>
</evidence>